<evidence type="ECO:0000313" key="1">
    <source>
        <dbReference type="EMBL" id="ASU34091.1"/>
    </source>
</evidence>
<gene>
    <name evidence="1" type="ORF">MuYL_2201</name>
</gene>
<evidence type="ECO:0000313" key="2">
    <source>
        <dbReference type="Proteomes" id="UP000215002"/>
    </source>
</evidence>
<dbReference type="Proteomes" id="UP000215002">
    <property type="component" value="Chromosome"/>
</dbReference>
<dbReference type="AlphaFoldDB" id="A0A223NX13"/>
<reference evidence="1 2" key="1">
    <citation type="submission" date="2017-08" db="EMBL/GenBank/DDBJ databases">
        <title>Complete genome sequence of Mucilaginibacter sp. strain BJC16-A31.</title>
        <authorList>
            <consortium name="Henan University of Science and Technology"/>
            <person name="You X."/>
        </authorList>
    </citation>
    <scope>NUCLEOTIDE SEQUENCE [LARGE SCALE GENOMIC DNA]</scope>
    <source>
        <strain evidence="1 2">BJC16-A31</strain>
    </source>
</reference>
<proteinExistence type="predicted"/>
<name>A0A223NX13_9SPHI</name>
<organism evidence="1 2">
    <name type="scientific">Mucilaginibacter xinganensis</name>
    <dbReference type="NCBI Taxonomy" id="1234841"/>
    <lineage>
        <taxon>Bacteria</taxon>
        <taxon>Pseudomonadati</taxon>
        <taxon>Bacteroidota</taxon>
        <taxon>Sphingobacteriia</taxon>
        <taxon>Sphingobacteriales</taxon>
        <taxon>Sphingobacteriaceae</taxon>
        <taxon>Mucilaginibacter</taxon>
    </lineage>
</organism>
<dbReference type="KEGG" id="muc:MuYL_2201"/>
<keyword evidence="2" id="KW-1185">Reference proteome</keyword>
<protein>
    <submittedName>
        <fullName evidence="1">Uncharacterized protein</fullName>
    </submittedName>
</protein>
<dbReference type="EMBL" id="CP022743">
    <property type="protein sequence ID" value="ASU34091.1"/>
    <property type="molecule type" value="Genomic_DNA"/>
</dbReference>
<accession>A0A223NX13</accession>
<sequence>MAQNPAYRFAADMPLSVKREGLFIFVSLGKYARPLTCFKKYSS</sequence>